<feature type="transmembrane region" description="Helical" evidence="6">
    <location>
        <begin position="406"/>
        <end position="430"/>
    </location>
</feature>
<evidence type="ECO:0000256" key="3">
    <source>
        <dbReference type="ARBA" id="ARBA00022692"/>
    </source>
</evidence>
<keyword evidence="2" id="KW-1003">Cell membrane</keyword>
<feature type="transmembrane region" description="Helical" evidence="6">
    <location>
        <begin position="25"/>
        <end position="48"/>
    </location>
</feature>
<dbReference type="PANTHER" id="PTHR30572:SF18">
    <property type="entry name" value="ABC-TYPE MACROLIDE FAMILY EXPORT SYSTEM PERMEASE COMPONENT 2"/>
    <property type="match status" value="1"/>
</dbReference>
<keyword evidence="3 6" id="KW-0812">Transmembrane</keyword>
<gene>
    <name evidence="9" type="primary">ybjZ</name>
    <name evidence="9" type="ORF">GCM10008098_19450</name>
</gene>
<organism evidence="9 10">
    <name type="scientific">Rhodanobacter panaciterrae</name>
    <dbReference type="NCBI Taxonomy" id="490572"/>
    <lineage>
        <taxon>Bacteria</taxon>
        <taxon>Pseudomonadati</taxon>
        <taxon>Pseudomonadota</taxon>
        <taxon>Gammaproteobacteria</taxon>
        <taxon>Lysobacterales</taxon>
        <taxon>Rhodanobacteraceae</taxon>
        <taxon>Rhodanobacter</taxon>
    </lineage>
</organism>
<comment type="caution">
    <text evidence="9">The sequence shown here is derived from an EMBL/GenBank/DDBJ whole genome shotgun (WGS) entry which is preliminary data.</text>
</comment>
<sequence>MVTQGVSLLTYYFDLALRSCRRSKALTALVVLLMGCGVATCMVTFAVFRATAADPIPWKSNQLFVPQIDSFGPAHNYKGEPPGMLSYTDAVALSHARQARRQVLIYASKWTVLPGDAQHLPSSQEGDAVSHDFFAMFDAPFRYGGGWSAGDDDQRAAVVVISSTLNQQLFGGADSVGREINLDTHAYRIVGVLDDWNPSPRYFDVASAWYPFSHPRQLYLPFSRAIDLQKAAAGNFYCSTNTVDPDLPNWDSVLRSNCAWIAAWVELPTRADVARYRDWLHNYAAEQQRLGRFAWPPNVRLSDVGQWLQLMNVVPKASALSMIVSLSFLLICLVNVVGLMLARFMRRAPEIGVRRALGASRGSIYLQFLTEAAAIGLAGGVLGLLLTALGMAGIGHVFAPEIARLAMLNASLLLLTVALAVATTLIAALYPTWRAAQVQPAWQLKSNG</sequence>
<keyword evidence="5 6" id="KW-0472">Membrane</keyword>
<evidence type="ECO:0000256" key="6">
    <source>
        <dbReference type="SAM" id="Phobius"/>
    </source>
</evidence>
<protein>
    <submittedName>
        <fullName evidence="9">ABC transporter ATP-binding protein</fullName>
    </submittedName>
</protein>
<dbReference type="InterPro" id="IPR050250">
    <property type="entry name" value="Macrolide_Exporter_MacB"/>
</dbReference>
<feature type="transmembrane region" description="Helical" evidence="6">
    <location>
        <begin position="319"/>
        <end position="342"/>
    </location>
</feature>
<dbReference type="Proteomes" id="UP000621898">
    <property type="component" value="Unassembled WGS sequence"/>
</dbReference>
<feature type="transmembrane region" description="Helical" evidence="6">
    <location>
        <begin position="363"/>
        <end position="386"/>
    </location>
</feature>
<feature type="domain" description="MacB-like periplasmic core" evidence="8">
    <location>
        <begin position="27"/>
        <end position="213"/>
    </location>
</feature>
<dbReference type="Pfam" id="PF02687">
    <property type="entry name" value="FtsX"/>
    <property type="match status" value="1"/>
</dbReference>
<evidence type="ECO:0000256" key="1">
    <source>
        <dbReference type="ARBA" id="ARBA00004651"/>
    </source>
</evidence>
<dbReference type="InterPro" id="IPR003838">
    <property type="entry name" value="ABC3_permease_C"/>
</dbReference>
<feature type="domain" description="ABC3 transporter permease C-terminal" evidence="7">
    <location>
        <begin position="322"/>
        <end position="440"/>
    </location>
</feature>
<evidence type="ECO:0000259" key="8">
    <source>
        <dbReference type="Pfam" id="PF12704"/>
    </source>
</evidence>
<dbReference type="PANTHER" id="PTHR30572">
    <property type="entry name" value="MEMBRANE COMPONENT OF TRANSPORTER-RELATED"/>
    <property type="match status" value="1"/>
</dbReference>
<comment type="subcellular location">
    <subcellularLocation>
        <location evidence="1">Cell membrane</location>
        <topology evidence="1">Multi-pass membrane protein</topology>
    </subcellularLocation>
</comment>
<keyword evidence="10" id="KW-1185">Reference proteome</keyword>
<evidence type="ECO:0000313" key="9">
    <source>
        <dbReference type="EMBL" id="GGY26537.1"/>
    </source>
</evidence>
<reference evidence="10" key="1">
    <citation type="journal article" date="2019" name="Int. J. Syst. Evol. Microbiol.">
        <title>The Global Catalogue of Microorganisms (GCM) 10K type strain sequencing project: providing services to taxonomists for standard genome sequencing and annotation.</title>
        <authorList>
            <consortium name="The Broad Institute Genomics Platform"/>
            <consortium name="The Broad Institute Genome Sequencing Center for Infectious Disease"/>
            <person name="Wu L."/>
            <person name="Ma J."/>
        </authorList>
    </citation>
    <scope>NUCLEOTIDE SEQUENCE [LARGE SCALE GENOMIC DNA]</scope>
    <source>
        <strain evidence="10">KCTC 22232</strain>
    </source>
</reference>
<evidence type="ECO:0000313" key="10">
    <source>
        <dbReference type="Proteomes" id="UP000621898"/>
    </source>
</evidence>
<evidence type="ECO:0000256" key="4">
    <source>
        <dbReference type="ARBA" id="ARBA00022989"/>
    </source>
</evidence>
<keyword evidence="9" id="KW-0547">Nucleotide-binding</keyword>
<evidence type="ECO:0000256" key="2">
    <source>
        <dbReference type="ARBA" id="ARBA00022475"/>
    </source>
</evidence>
<evidence type="ECO:0000259" key="7">
    <source>
        <dbReference type="Pfam" id="PF02687"/>
    </source>
</evidence>
<dbReference type="GO" id="GO:0005524">
    <property type="term" value="F:ATP binding"/>
    <property type="evidence" value="ECO:0007669"/>
    <property type="project" value="UniProtKB-KW"/>
</dbReference>
<proteinExistence type="predicted"/>
<name>A0ABQ2ZVA2_9GAMM</name>
<dbReference type="Pfam" id="PF12704">
    <property type="entry name" value="MacB_PCD"/>
    <property type="match status" value="1"/>
</dbReference>
<keyword evidence="9" id="KW-0067">ATP-binding</keyword>
<keyword evidence="4 6" id="KW-1133">Transmembrane helix</keyword>
<evidence type="ECO:0000256" key="5">
    <source>
        <dbReference type="ARBA" id="ARBA00023136"/>
    </source>
</evidence>
<dbReference type="InterPro" id="IPR025857">
    <property type="entry name" value="MacB_PCD"/>
</dbReference>
<accession>A0ABQ2ZVA2</accession>
<dbReference type="EMBL" id="BMXT01000002">
    <property type="protein sequence ID" value="GGY26537.1"/>
    <property type="molecule type" value="Genomic_DNA"/>
</dbReference>